<reference evidence="2" key="1">
    <citation type="submission" date="2014-11" db="EMBL/GenBank/DDBJ databases">
        <authorList>
            <person name="Amaro Gonzalez C."/>
        </authorList>
    </citation>
    <scope>NUCLEOTIDE SEQUENCE</scope>
</reference>
<keyword evidence="1" id="KW-0472">Membrane</keyword>
<feature type="transmembrane region" description="Helical" evidence="1">
    <location>
        <begin position="6"/>
        <end position="24"/>
    </location>
</feature>
<keyword evidence="1" id="KW-1133">Transmembrane helix</keyword>
<name>A0A0E9PML5_ANGAN</name>
<reference evidence="2" key="2">
    <citation type="journal article" date="2015" name="Fish Shellfish Immunol.">
        <title>Early steps in the European eel (Anguilla anguilla)-Vibrio vulnificus interaction in the gills: Role of the RtxA13 toxin.</title>
        <authorList>
            <person name="Callol A."/>
            <person name="Pajuelo D."/>
            <person name="Ebbesson L."/>
            <person name="Teles M."/>
            <person name="MacKenzie S."/>
            <person name="Amaro C."/>
        </authorList>
    </citation>
    <scope>NUCLEOTIDE SEQUENCE</scope>
</reference>
<protein>
    <submittedName>
        <fullName evidence="2">Uncharacterized protein</fullName>
    </submittedName>
</protein>
<accession>A0A0E9PML5</accession>
<evidence type="ECO:0000313" key="2">
    <source>
        <dbReference type="EMBL" id="JAH05729.1"/>
    </source>
</evidence>
<proteinExistence type="predicted"/>
<sequence>MHFLVIFYLGTYIFMLCLSCMPKWSHLCFYENKLFINIYIDT</sequence>
<dbReference type="AlphaFoldDB" id="A0A0E9PML5"/>
<keyword evidence="1" id="KW-0812">Transmembrane</keyword>
<organism evidence="2">
    <name type="scientific">Anguilla anguilla</name>
    <name type="common">European freshwater eel</name>
    <name type="synonym">Muraena anguilla</name>
    <dbReference type="NCBI Taxonomy" id="7936"/>
    <lineage>
        <taxon>Eukaryota</taxon>
        <taxon>Metazoa</taxon>
        <taxon>Chordata</taxon>
        <taxon>Craniata</taxon>
        <taxon>Vertebrata</taxon>
        <taxon>Euteleostomi</taxon>
        <taxon>Actinopterygii</taxon>
        <taxon>Neopterygii</taxon>
        <taxon>Teleostei</taxon>
        <taxon>Anguilliformes</taxon>
        <taxon>Anguillidae</taxon>
        <taxon>Anguilla</taxon>
    </lineage>
</organism>
<evidence type="ECO:0000256" key="1">
    <source>
        <dbReference type="SAM" id="Phobius"/>
    </source>
</evidence>
<dbReference type="EMBL" id="GBXM01102848">
    <property type="protein sequence ID" value="JAH05729.1"/>
    <property type="molecule type" value="Transcribed_RNA"/>
</dbReference>